<dbReference type="Pfam" id="PF00293">
    <property type="entry name" value="NUDIX"/>
    <property type="match status" value="1"/>
</dbReference>
<dbReference type="PROSITE" id="PS00893">
    <property type="entry name" value="NUDIX_BOX"/>
    <property type="match status" value="1"/>
</dbReference>
<dbReference type="PANTHER" id="PTHR43736:SF1">
    <property type="entry name" value="DIHYDRONEOPTERIN TRIPHOSPHATE DIPHOSPHATASE"/>
    <property type="match status" value="1"/>
</dbReference>
<evidence type="ECO:0000313" key="3">
    <source>
        <dbReference type="EMBL" id="KGF26633.1"/>
    </source>
</evidence>
<dbReference type="PROSITE" id="PS51462">
    <property type="entry name" value="NUDIX"/>
    <property type="match status" value="1"/>
</dbReference>
<organism evidence="3 4">
    <name type="scientific">Prevotella histicola JCM 15637 = DNF00424</name>
    <dbReference type="NCBI Taxonomy" id="1236504"/>
    <lineage>
        <taxon>Bacteria</taxon>
        <taxon>Pseudomonadati</taxon>
        <taxon>Bacteroidota</taxon>
        <taxon>Bacteroidia</taxon>
        <taxon>Bacteroidales</taxon>
        <taxon>Prevotellaceae</taxon>
        <taxon>Prevotella</taxon>
    </lineage>
</organism>
<dbReference type="Pfam" id="PF09297">
    <property type="entry name" value="Zn_ribbon_NUD"/>
    <property type="match status" value="1"/>
</dbReference>
<reference evidence="3 4" key="1">
    <citation type="submission" date="2014-07" db="EMBL/GenBank/DDBJ databases">
        <authorList>
            <person name="McCorrison J."/>
            <person name="Sanka R."/>
            <person name="Torralba M."/>
            <person name="Gillis M."/>
            <person name="Haft D.H."/>
            <person name="Methe B."/>
            <person name="Sutton G."/>
            <person name="Nelson K.E."/>
        </authorList>
    </citation>
    <scope>NUCLEOTIDE SEQUENCE [LARGE SCALE GENOMIC DNA]</scope>
    <source>
        <strain evidence="3 4">DNF00424</strain>
    </source>
</reference>
<dbReference type="GO" id="GO:0016787">
    <property type="term" value="F:hydrolase activity"/>
    <property type="evidence" value="ECO:0007669"/>
    <property type="project" value="UniProtKB-KW"/>
</dbReference>
<accession>A0AAW3FF26</accession>
<feature type="domain" description="Nudix hydrolase" evidence="2">
    <location>
        <begin position="38"/>
        <end position="169"/>
    </location>
</feature>
<dbReference type="Gene3D" id="3.90.79.10">
    <property type="entry name" value="Nucleoside Triphosphate Pyrophosphohydrolase"/>
    <property type="match status" value="1"/>
</dbReference>
<dbReference type="CDD" id="cd04681">
    <property type="entry name" value="NUDIX_Hydrolase"/>
    <property type="match status" value="1"/>
</dbReference>
<dbReference type="AlphaFoldDB" id="A0AAW3FF26"/>
<name>A0AAW3FF26_9BACT</name>
<dbReference type="EMBL" id="JRNJ01000061">
    <property type="protein sequence ID" value="KGF26633.1"/>
    <property type="molecule type" value="Genomic_DNA"/>
</dbReference>
<dbReference type="GO" id="GO:0046872">
    <property type="term" value="F:metal ion binding"/>
    <property type="evidence" value="ECO:0007669"/>
    <property type="project" value="InterPro"/>
</dbReference>
<comment type="caution">
    <text evidence="3">The sequence shown here is derived from an EMBL/GenBank/DDBJ whole genome shotgun (WGS) entry which is preliminary data.</text>
</comment>
<dbReference type="InterPro" id="IPR020084">
    <property type="entry name" value="NUDIX_hydrolase_CS"/>
</dbReference>
<evidence type="ECO:0000259" key="2">
    <source>
        <dbReference type="PROSITE" id="PS51462"/>
    </source>
</evidence>
<evidence type="ECO:0000256" key="1">
    <source>
        <dbReference type="ARBA" id="ARBA00022801"/>
    </source>
</evidence>
<dbReference type="InterPro" id="IPR015376">
    <property type="entry name" value="Znr_NADH_PPase"/>
</dbReference>
<keyword evidence="1" id="KW-0378">Hydrolase</keyword>
<dbReference type="InterPro" id="IPR015797">
    <property type="entry name" value="NUDIX_hydrolase-like_dom_sf"/>
</dbReference>
<protein>
    <submittedName>
        <fullName evidence="3">DNA mismatch repair protein MutT</fullName>
    </submittedName>
</protein>
<evidence type="ECO:0000313" key="4">
    <source>
        <dbReference type="Proteomes" id="UP000029533"/>
    </source>
</evidence>
<proteinExistence type="predicted"/>
<dbReference type="RefSeq" id="WP_036870272.1">
    <property type="nucleotide sequence ID" value="NZ_JRNJ01000061.1"/>
</dbReference>
<dbReference type="PANTHER" id="PTHR43736">
    <property type="entry name" value="ADP-RIBOSE PYROPHOSPHATASE"/>
    <property type="match status" value="1"/>
</dbReference>
<gene>
    <name evidence="3" type="ORF">HMPREF2132_07780</name>
</gene>
<dbReference type="InterPro" id="IPR000086">
    <property type="entry name" value="NUDIX_hydrolase_dom"/>
</dbReference>
<dbReference type="SUPFAM" id="SSF55811">
    <property type="entry name" value="Nudix"/>
    <property type="match status" value="1"/>
</dbReference>
<dbReference type="Proteomes" id="UP000029533">
    <property type="component" value="Unassembled WGS sequence"/>
</dbReference>
<sequence length="177" mass="20154">MHVLEKFQYCPVCGSKHFVEQTEKSKRCESCGFEYFLNPSSAVAAFILNEKGELLVTQRRYDPGKGTLDLPGGFCDIGETVLEALRREVKEETNLEIQDVRYFCSLPNKYRYSGFDVPTLDTFFICQPVDASILSAADDVKEALWIPLEEIHTEQFGLRSIRQALHDFLQSKAGEMI</sequence>